<organism evidence="3 4">
    <name type="scientific">Dendrobium nobile</name>
    <name type="common">Orchid</name>
    <dbReference type="NCBI Taxonomy" id="94219"/>
    <lineage>
        <taxon>Eukaryota</taxon>
        <taxon>Viridiplantae</taxon>
        <taxon>Streptophyta</taxon>
        <taxon>Embryophyta</taxon>
        <taxon>Tracheophyta</taxon>
        <taxon>Spermatophyta</taxon>
        <taxon>Magnoliopsida</taxon>
        <taxon>Liliopsida</taxon>
        <taxon>Asparagales</taxon>
        <taxon>Orchidaceae</taxon>
        <taxon>Epidendroideae</taxon>
        <taxon>Malaxideae</taxon>
        <taxon>Dendrobiinae</taxon>
        <taxon>Dendrobium</taxon>
    </lineage>
</organism>
<name>A0A8T3AC44_DENNO</name>
<feature type="region of interest" description="Disordered" evidence="1">
    <location>
        <begin position="1726"/>
        <end position="1752"/>
    </location>
</feature>
<protein>
    <submittedName>
        <fullName evidence="3">Uncharacterized protein</fullName>
    </submittedName>
</protein>
<keyword evidence="4" id="KW-1185">Reference proteome</keyword>
<keyword evidence="2" id="KW-0472">Membrane</keyword>
<feature type="region of interest" description="Disordered" evidence="1">
    <location>
        <begin position="470"/>
        <end position="490"/>
    </location>
</feature>
<feature type="compositionally biased region" description="Polar residues" evidence="1">
    <location>
        <begin position="240"/>
        <end position="253"/>
    </location>
</feature>
<dbReference type="Proteomes" id="UP000829196">
    <property type="component" value="Unassembled WGS sequence"/>
</dbReference>
<dbReference type="OrthoDB" id="1908091at2759"/>
<feature type="transmembrane region" description="Helical" evidence="2">
    <location>
        <begin position="32"/>
        <end position="55"/>
    </location>
</feature>
<evidence type="ECO:0000313" key="4">
    <source>
        <dbReference type="Proteomes" id="UP000829196"/>
    </source>
</evidence>
<dbReference type="PANTHER" id="PTHR33870">
    <property type="entry name" value="CARDIOMYOPATHY-ASSOCIATED PROTEIN"/>
    <property type="match status" value="1"/>
</dbReference>
<feature type="region of interest" description="Disordered" evidence="1">
    <location>
        <begin position="189"/>
        <end position="222"/>
    </location>
</feature>
<proteinExistence type="predicted"/>
<sequence>MEGKMKEVVVYIRKYFLFSLKFTCKFSCRHPFVASFAFFLFILYSCYPSLFAFLVSSSPVISCTALLLGILLSYGEPNIPEIEEDDKINREVSSLKEENSVDNPFVKKDENITLEDLVDSRVGSEERIFKDSASYGEKEREIDLLAIDLMKKQSESYMRMTEVADGVSEGIEGLMVKVKKPELDDWLDSSLGSPWQPVNMRDPSLDSESDRAESSSPDASITDILPMLDELSPLLDSETPHNASKSADNSDSELSPHHESDEDSVKEDEYKNEEKDESNKVVTWTADDHKNVMDLGSSDLERNRRLESLIARRRARKNQIIIYEKDLIDLHSNDMTMDDLFNFEPQIPPIFAPRRNPFDIPHELDESKGLPPIPGSAPSVVHRRQNPFDFQFDSEDGNKGHAEENLHQSEFRMPFQRGLSFRRHESFALHSAFPYNLSHKEHGSSGLNPYFVAERMDSGTNDYVDFHSQLSEKSKTKSSSAPIPETVSSAIDPDDQKVHIEQETQESIALSVPAHHTKPTEKCSHTYEDDLVHSQPEFGEDGHSVDPIASAVTEEAYQGIDASDIVKKNIEDIQFGENHEVLEGKHDDLTLFSSSESIEKSLDISLDEVLETHEQITRVSKASSESMQSSNASASHLIYETRRVDINQAAVPIYDSSPSGSGNFLANISVPDDNLLYSGREDIHSISTVESHVQEDAMESMTTEMIEFKVVQERKLQDSRSDTGETVTFSSYMNLLDENILASMGISETREQDFNENSSPRISEGFGDLATSLEIDHSSSLSSAEADYEPRLAFSAGFPLSEVMEKHQSMEKFEMQASFGTYLEQSLVSNLELGPILEENSEDFKVEEEHMSLVQTNTTSASTGLHILEGSDVTLSSVGQEVVSLCNQSKEEAQDEGNEVIPSKTSNLVSANEEMLNGLAIGELVDNMDSLNQSMIKSEPEFTSNDDISDSQDDVIDEFQINQDAILSNLNDFHSEHGEMDDDVREIQVIDEHLLSELDAVGDFHVEELKCQECLLIESQSDGQFICSEDDDSELRSAHVAERSLDKPISAHSIHPDEMDLVLNSEEPRDSGYFSLEMAPVEDLTVYNPKHRVLEASSVEELDSIFKQDRPRELVEPPLSESMVDKLVAEKPYIGSRSFDIVDQEIEAILQEAVLITLTGKNYEDINSVLLEDGREFDISASPHERQKYDHVESVIPSTSGLTSYASAIAEAEASSHELDISGRDFQIKETNSELLVLEAKSIEDIRSAFQNITEVVVNKSISPLIKPEPHPVDTVVEAMSHDVDKTSDLLVVQAKSAEDIISAMKKVTEEDFSDLEKTKNRLYYEVMEPSSPDTENSSDLFVLEARSAEDIRLAFKQTTAEVSAMPTPLIYSELSKTSQEHEVVEAMHLEAQYNIELPVPEEKPSEDIDSALDLDMPTSQVSPVSSANRNDGEIVDVKLLETQINRELLVLDAKYVEDIDSSFKPSSEAGLLRSTLLESDPDQDSQKDGSLKATINSELLVLEAESVEETSSTLMHATGRVFDKSSPLGYPEASGTSEVLNEISLGLENDSDIVSPETKSSLYLNSDCQQNIEANIVQPNLQEFENFQPDHEAIEERSLNAINGLELFNLESKSFEVTHSTFNEAAVDFAGQSTTALVDPGHTGQEVLDVKSPDSSNISDFPVLEEKYLEKLNLTFGQAMEGFLPKPASEVGAEHDSVGESCLAADEYSELVVLEEKSIENMQSPFSDANAGVHEGSSSLPVDPEPKETLPGREVEDNLCFEAENNAEMFIVEAKSIEDINSAFKQVTNVATSPLLVDSQSLGIGDPSSSLVLEAKSVELTDSSLKKAHQGDGNNSDFFTDPPPLQANTDKDSELLVLEEKSVEDIDSTLTQVTEGYLDSPVSLEDDSKQTETILEPKSATDSNVVAKQDSEVEYAKETIVASDEEVAGENSSSEDQINRRKDGEEAGSDNPSSISPHSMKIKKKKFEKSDSSSSSSSSSSD</sequence>
<reference evidence="3" key="1">
    <citation type="journal article" date="2022" name="Front. Genet.">
        <title>Chromosome-Scale Assembly of the Dendrobium nobile Genome Provides Insights Into the Molecular Mechanism of the Biosynthesis of the Medicinal Active Ingredient of Dendrobium.</title>
        <authorList>
            <person name="Xu Q."/>
            <person name="Niu S.-C."/>
            <person name="Li K.-L."/>
            <person name="Zheng P.-J."/>
            <person name="Zhang X.-J."/>
            <person name="Jia Y."/>
            <person name="Liu Y."/>
            <person name="Niu Y.-X."/>
            <person name="Yu L.-H."/>
            <person name="Chen D.-F."/>
            <person name="Zhang G.-Q."/>
        </authorList>
    </citation>
    <scope>NUCLEOTIDE SEQUENCE</scope>
    <source>
        <tissue evidence="3">Leaf</tissue>
    </source>
</reference>
<comment type="caution">
    <text evidence="3">The sequence shown here is derived from an EMBL/GenBank/DDBJ whole genome shotgun (WGS) entry which is preliminary data.</text>
</comment>
<feature type="compositionally biased region" description="Low complexity" evidence="1">
    <location>
        <begin position="1973"/>
        <end position="1983"/>
    </location>
</feature>
<keyword evidence="2" id="KW-1133">Transmembrane helix</keyword>
<evidence type="ECO:0000256" key="2">
    <source>
        <dbReference type="SAM" id="Phobius"/>
    </source>
</evidence>
<accession>A0A8T3AC44</accession>
<gene>
    <name evidence="3" type="ORF">KFK09_023811</name>
</gene>
<evidence type="ECO:0000256" key="1">
    <source>
        <dbReference type="SAM" id="MobiDB-lite"/>
    </source>
</evidence>
<feature type="compositionally biased region" description="Polar residues" evidence="1">
    <location>
        <begin position="477"/>
        <end position="489"/>
    </location>
</feature>
<feature type="region of interest" description="Disordered" evidence="1">
    <location>
        <begin position="1825"/>
        <end position="1851"/>
    </location>
</feature>
<feature type="compositionally biased region" description="Basic and acidic residues" evidence="1">
    <location>
        <begin position="267"/>
        <end position="279"/>
    </location>
</feature>
<evidence type="ECO:0000313" key="3">
    <source>
        <dbReference type="EMBL" id="KAI0493688.1"/>
    </source>
</evidence>
<keyword evidence="2" id="KW-0812">Transmembrane</keyword>
<dbReference type="EMBL" id="JAGYWB010000017">
    <property type="protein sequence ID" value="KAI0493688.1"/>
    <property type="molecule type" value="Genomic_DNA"/>
</dbReference>
<feature type="region of interest" description="Disordered" evidence="1">
    <location>
        <begin position="1878"/>
        <end position="1983"/>
    </location>
</feature>
<dbReference type="PANTHER" id="PTHR33870:SF4">
    <property type="entry name" value="CARDIOMYOPATHY-ASSOCIATED PROTEIN"/>
    <property type="match status" value="1"/>
</dbReference>
<feature type="region of interest" description="Disordered" evidence="1">
    <location>
        <begin position="234"/>
        <end position="282"/>
    </location>
</feature>